<dbReference type="EMBL" id="CP039355">
    <property type="protein sequence ID" value="QCE13291.1"/>
    <property type="molecule type" value="Genomic_DNA"/>
</dbReference>
<reference evidence="2 3" key="1">
    <citation type="submission" date="2019-04" db="EMBL/GenBank/DDBJ databases">
        <title>An improved genome assembly and genetic linkage map for asparagus bean, Vigna unguiculata ssp. sesquipedialis.</title>
        <authorList>
            <person name="Xia Q."/>
            <person name="Zhang R."/>
            <person name="Dong Y."/>
        </authorList>
    </citation>
    <scope>NUCLEOTIDE SEQUENCE [LARGE SCALE GENOMIC DNA]</scope>
    <source>
        <tissue evidence="2">Leaf</tissue>
    </source>
</reference>
<dbReference type="AlphaFoldDB" id="A0A4D6NK40"/>
<name>A0A4D6NK40_VIGUN</name>
<evidence type="ECO:0000313" key="2">
    <source>
        <dbReference type="EMBL" id="QCE13291.1"/>
    </source>
</evidence>
<accession>A0A4D6NK40</accession>
<sequence>MAPPSTDLRQIGAEGFALIEKFYGPARRNNGSDAFHLHGRRERCCVVYQVPKDLMDESSVGGYTKPKPSNRWGRPFKF</sequence>
<dbReference type="Gramene" id="Vigun09g011600.1.v1.2">
    <property type="protein sequence ID" value="Vigun09g011600.1.v1.2.CDS.1"/>
    <property type="gene ID" value="Vigun09g011600.v1.2"/>
</dbReference>
<organism evidence="2 3">
    <name type="scientific">Vigna unguiculata</name>
    <name type="common">Cowpea</name>
    <dbReference type="NCBI Taxonomy" id="3917"/>
    <lineage>
        <taxon>Eukaryota</taxon>
        <taxon>Viridiplantae</taxon>
        <taxon>Streptophyta</taxon>
        <taxon>Embryophyta</taxon>
        <taxon>Tracheophyta</taxon>
        <taxon>Spermatophyta</taxon>
        <taxon>Magnoliopsida</taxon>
        <taxon>eudicotyledons</taxon>
        <taxon>Gunneridae</taxon>
        <taxon>Pentapetalae</taxon>
        <taxon>rosids</taxon>
        <taxon>fabids</taxon>
        <taxon>Fabales</taxon>
        <taxon>Fabaceae</taxon>
        <taxon>Papilionoideae</taxon>
        <taxon>50 kb inversion clade</taxon>
        <taxon>NPAAA clade</taxon>
        <taxon>indigoferoid/millettioid clade</taxon>
        <taxon>Phaseoleae</taxon>
        <taxon>Vigna</taxon>
    </lineage>
</organism>
<protein>
    <submittedName>
        <fullName evidence="2">Uncharacterized protein</fullName>
    </submittedName>
</protein>
<proteinExistence type="predicted"/>
<evidence type="ECO:0000256" key="1">
    <source>
        <dbReference type="SAM" id="MobiDB-lite"/>
    </source>
</evidence>
<dbReference type="OrthoDB" id="1334328at2759"/>
<feature type="region of interest" description="Disordered" evidence="1">
    <location>
        <begin position="58"/>
        <end position="78"/>
    </location>
</feature>
<evidence type="ECO:0000313" key="3">
    <source>
        <dbReference type="Proteomes" id="UP000501690"/>
    </source>
</evidence>
<keyword evidence="3" id="KW-1185">Reference proteome</keyword>
<dbReference type="Proteomes" id="UP000501690">
    <property type="component" value="Linkage Group LG11"/>
</dbReference>
<gene>
    <name evidence="2" type="ORF">DEO72_LG11g284</name>
</gene>